<comment type="similarity">
    <text evidence="1">Belongs to the N-acylglucosamine 2-epimerase family.</text>
</comment>
<evidence type="ECO:0000313" key="4">
    <source>
        <dbReference type="Proteomes" id="UP001161391"/>
    </source>
</evidence>
<dbReference type="PANTHER" id="PTHR15108">
    <property type="entry name" value="N-ACYLGLUCOSAMINE-2-EPIMERASE"/>
    <property type="match status" value="1"/>
</dbReference>
<dbReference type="SUPFAM" id="SSF48208">
    <property type="entry name" value="Six-hairpin glycosidases"/>
    <property type="match status" value="1"/>
</dbReference>
<sequence>MEMTRPDNFIGASPVQLSRAVLAHSAARLRAWTVDAALPFWVDHAQLDDGSWVEHLRLDGIPDHSAERRWRIVARQAVAYAQATQAGWWDGTSVARRSFEAYWSQGWTGDHVVHRILPDGTISDPRSDLYDQAFGLLACARLFALTGEAGYRYKAAELIARLDASKHPSGGWREGTVKPFPRRQNPHMHLLEASLALHQATGQADDLAIAHEVIGLFERHFLRGDTIGEIFNEDWSPHPEHGDCVEPGHAAEWIWLLSEYDKATGADHSAAQYALYERAFRNRLGILFDIECRSGDITRQTTRAWVQTEAIKAHLAMAERGAPGAAEMAASTIDAMFGTILQPDGTWVDQQNACGAPIATTIPVSTMYHIVGMAVEAERVSGGRL</sequence>
<dbReference type="Gene3D" id="1.50.10.10">
    <property type="match status" value="1"/>
</dbReference>
<dbReference type="Pfam" id="PF07221">
    <property type="entry name" value="GlcNAc_2-epim"/>
    <property type="match status" value="1"/>
</dbReference>
<keyword evidence="4" id="KW-1185">Reference proteome</keyword>
<proteinExistence type="inferred from homology"/>
<evidence type="ECO:0000313" key="3">
    <source>
        <dbReference type="EMBL" id="GLQ22234.1"/>
    </source>
</evidence>
<protein>
    <submittedName>
        <fullName evidence="3">Mannose-6-phosphate isomerase</fullName>
    </submittedName>
</protein>
<evidence type="ECO:0000256" key="1">
    <source>
        <dbReference type="ARBA" id="ARBA00008558"/>
    </source>
</evidence>
<dbReference type="InterPro" id="IPR010819">
    <property type="entry name" value="AGE/CE"/>
</dbReference>
<gene>
    <name evidence="3" type="ORF">GCM10007853_01080</name>
</gene>
<reference evidence="3" key="2">
    <citation type="submission" date="2023-01" db="EMBL/GenBank/DDBJ databases">
        <title>Draft genome sequence of Algimonas ampicilliniresistens strain NBRC 108219.</title>
        <authorList>
            <person name="Sun Q."/>
            <person name="Mori K."/>
        </authorList>
    </citation>
    <scope>NUCLEOTIDE SEQUENCE</scope>
    <source>
        <strain evidence="3">NBRC 108219</strain>
    </source>
</reference>
<organism evidence="3 4">
    <name type="scientific">Algimonas ampicilliniresistens</name>
    <dbReference type="NCBI Taxonomy" id="1298735"/>
    <lineage>
        <taxon>Bacteria</taxon>
        <taxon>Pseudomonadati</taxon>
        <taxon>Pseudomonadota</taxon>
        <taxon>Alphaproteobacteria</taxon>
        <taxon>Maricaulales</taxon>
        <taxon>Robiginitomaculaceae</taxon>
        <taxon>Algimonas</taxon>
    </lineage>
</organism>
<name>A0ABQ5V3Z1_9PROT</name>
<keyword evidence="2 3" id="KW-0413">Isomerase</keyword>
<reference evidence="3" key="1">
    <citation type="journal article" date="2014" name="Int. J. Syst. Evol. Microbiol.">
        <title>Complete genome of a new Firmicutes species belonging to the dominant human colonic microbiota ('Ruminococcus bicirculans') reveals two chromosomes and a selective capacity to utilize plant glucans.</title>
        <authorList>
            <consortium name="NISC Comparative Sequencing Program"/>
            <person name="Wegmann U."/>
            <person name="Louis P."/>
            <person name="Goesmann A."/>
            <person name="Henrissat B."/>
            <person name="Duncan S.H."/>
            <person name="Flint H.J."/>
        </authorList>
    </citation>
    <scope>NUCLEOTIDE SEQUENCE</scope>
    <source>
        <strain evidence="3">NBRC 108219</strain>
    </source>
</reference>
<comment type="caution">
    <text evidence="3">The sequence shown here is derived from an EMBL/GenBank/DDBJ whole genome shotgun (WGS) entry which is preliminary data.</text>
</comment>
<accession>A0ABQ5V3Z1</accession>
<dbReference type="EMBL" id="BSNK01000001">
    <property type="protein sequence ID" value="GLQ22234.1"/>
    <property type="molecule type" value="Genomic_DNA"/>
</dbReference>
<dbReference type="InterPro" id="IPR012341">
    <property type="entry name" value="6hp_glycosidase-like_sf"/>
</dbReference>
<dbReference type="InterPro" id="IPR008928">
    <property type="entry name" value="6-hairpin_glycosidase_sf"/>
</dbReference>
<dbReference type="Proteomes" id="UP001161391">
    <property type="component" value="Unassembled WGS sequence"/>
</dbReference>
<dbReference type="GO" id="GO:0016853">
    <property type="term" value="F:isomerase activity"/>
    <property type="evidence" value="ECO:0007669"/>
    <property type="project" value="UniProtKB-KW"/>
</dbReference>
<evidence type="ECO:0000256" key="2">
    <source>
        <dbReference type="ARBA" id="ARBA00023235"/>
    </source>
</evidence>